<dbReference type="RefSeq" id="WP_149486919.1">
    <property type="nucleotide sequence ID" value="NZ_CP036150.1"/>
</dbReference>
<evidence type="ECO:0000313" key="1">
    <source>
        <dbReference type="EMBL" id="QEN08840.1"/>
    </source>
</evidence>
<dbReference type="AlphaFoldDB" id="A0A5C1QPB8"/>
<evidence type="ECO:0000313" key="2">
    <source>
        <dbReference type="Proteomes" id="UP000324209"/>
    </source>
</evidence>
<proteinExistence type="predicted"/>
<keyword evidence="2" id="KW-1185">Reference proteome</keyword>
<sequence>MKTNRRSQKHRADKYSRRAAVMLEQFHWEKAESHFLALMETAVLTIEEIRELTWAQVRTSYEGIVILDRVIPLKEEYLESMRSVLETRIGFYGEDLNSSDGSPRLFSKESLKVITKELDQFKE</sequence>
<name>A0A5C1QPB8_9SPIO</name>
<dbReference type="EMBL" id="CP036150">
    <property type="protein sequence ID" value="QEN08840.1"/>
    <property type="molecule type" value="Genomic_DNA"/>
</dbReference>
<protein>
    <submittedName>
        <fullName evidence="1">Uncharacterized protein</fullName>
    </submittedName>
</protein>
<reference evidence="1 2" key="1">
    <citation type="submission" date="2019-02" db="EMBL/GenBank/DDBJ databases">
        <title>Complete Genome Sequence and Methylome Analysis of free living Spirochaetas.</title>
        <authorList>
            <person name="Fomenkov A."/>
            <person name="Dubinina G."/>
            <person name="Leshcheva N."/>
            <person name="Mikheeva N."/>
            <person name="Grabovich M."/>
            <person name="Vincze T."/>
            <person name="Roberts R.J."/>
        </authorList>
    </citation>
    <scope>NUCLEOTIDE SEQUENCE [LARGE SCALE GENOMIC DNA]</scope>
    <source>
        <strain evidence="1 2">K2</strain>
    </source>
</reference>
<organism evidence="1 2">
    <name type="scientific">Oceanispirochaeta crateris</name>
    <dbReference type="NCBI Taxonomy" id="2518645"/>
    <lineage>
        <taxon>Bacteria</taxon>
        <taxon>Pseudomonadati</taxon>
        <taxon>Spirochaetota</taxon>
        <taxon>Spirochaetia</taxon>
        <taxon>Spirochaetales</taxon>
        <taxon>Spirochaetaceae</taxon>
        <taxon>Oceanispirochaeta</taxon>
    </lineage>
</organism>
<dbReference type="Proteomes" id="UP000324209">
    <property type="component" value="Chromosome"/>
</dbReference>
<dbReference type="KEGG" id="ock:EXM22_12870"/>
<gene>
    <name evidence="1" type="ORF">EXM22_12870</name>
</gene>
<accession>A0A5C1QPB8</accession>
<dbReference type="OrthoDB" id="9844370at2"/>